<protein>
    <submittedName>
        <fullName evidence="5">Transcriptional activator protein ExaE</fullName>
    </submittedName>
</protein>
<dbReference type="SMART" id="SM00421">
    <property type="entry name" value="HTH_LUXR"/>
    <property type="match status" value="1"/>
</dbReference>
<dbReference type="GO" id="GO:0000160">
    <property type="term" value="P:phosphorelay signal transduction system"/>
    <property type="evidence" value="ECO:0007669"/>
    <property type="project" value="InterPro"/>
</dbReference>
<comment type="caution">
    <text evidence="2">Lacks conserved residue(s) required for the propagation of feature annotation.</text>
</comment>
<dbReference type="InterPro" id="IPR001789">
    <property type="entry name" value="Sig_transdc_resp-reg_receiver"/>
</dbReference>
<dbReference type="InterPro" id="IPR016032">
    <property type="entry name" value="Sig_transdc_resp-reg_C-effctor"/>
</dbReference>
<dbReference type="PROSITE" id="PS50110">
    <property type="entry name" value="RESPONSE_REGULATORY"/>
    <property type="match status" value="1"/>
</dbReference>
<evidence type="ECO:0000256" key="2">
    <source>
        <dbReference type="PROSITE-ProRule" id="PRU00169"/>
    </source>
</evidence>
<reference evidence="5" key="1">
    <citation type="submission" date="2021-04" db="EMBL/GenBank/DDBJ databases">
        <authorList>
            <person name="Rodrigo-Torres L."/>
            <person name="Arahal R. D."/>
            <person name="Lucena T."/>
        </authorList>
    </citation>
    <scope>NUCLEOTIDE SEQUENCE</scope>
    <source>
        <strain evidence="5">CECT 9275</strain>
    </source>
</reference>
<dbReference type="AlphaFoldDB" id="A0A916NMN6"/>
<dbReference type="Proteomes" id="UP000680038">
    <property type="component" value="Unassembled WGS sequence"/>
</dbReference>
<dbReference type="RefSeq" id="WP_215240519.1">
    <property type="nucleotide sequence ID" value="NZ_CAJRAF010000002.1"/>
</dbReference>
<dbReference type="EMBL" id="CAJRAF010000002">
    <property type="protein sequence ID" value="CAG5007717.1"/>
    <property type="molecule type" value="Genomic_DNA"/>
</dbReference>
<dbReference type="InterPro" id="IPR000792">
    <property type="entry name" value="Tscrpt_reg_LuxR_C"/>
</dbReference>
<comment type="caution">
    <text evidence="5">The sequence shown here is derived from an EMBL/GenBank/DDBJ whole genome shotgun (WGS) entry which is preliminary data.</text>
</comment>
<feature type="domain" description="Response regulatory" evidence="4">
    <location>
        <begin position="3"/>
        <end position="120"/>
    </location>
</feature>
<dbReference type="InterPro" id="IPR011006">
    <property type="entry name" value="CheY-like_superfamily"/>
</dbReference>
<gene>
    <name evidence="5" type="primary">exaE</name>
    <name evidence="5" type="ORF">DYBT9275_04110</name>
</gene>
<dbReference type="Gene3D" id="3.40.50.2300">
    <property type="match status" value="1"/>
</dbReference>
<dbReference type="GO" id="GO:0006355">
    <property type="term" value="P:regulation of DNA-templated transcription"/>
    <property type="evidence" value="ECO:0007669"/>
    <property type="project" value="InterPro"/>
</dbReference>
<dbReference type="SUPFAM" id="SSF46894">
    <property type="entry name" value="C-terminal effector domain of the bipartite response regulators"/>
    <property type="match status" value="1"/>
</dbReference>
<dbReference type="InterPro" id="IPR051015">
    <property type="entry name" value="EvgA-like"/>
</dbReference>
<organism evidence="5 6">
    <name type="scientific">Dyadobacter helix</name>
    <dbReference type="NCBI Taxonomy" id="2822344"/>
    <lineage>
        <taxon>Bacteria</taxon>
        <taxon>Pseudomonadati</taxon>
        <taxon>Bacteroidota</taxon>
        <taxon>Cytophagia</taxon>
        <taxon>Cytophagales</taxon>
        <taxon>Spirosomataceae</taxon>
        <taxon>Dyadobacter</taxon>
    </lineage>
</organism>
<dbReference type="Pfam" id="PF00196">
    <property type="entry name" value="GerE"/>
    <property type="match status" value="1"/>
</dbReference>
<proteinExistence type="predicted"/>
<name>A0A916NMN6_9BACT</name>
<dbReference type="SUPFAM" id="SSF52172">
    <property type="entry name" value="CheY-like"/>
    <property type="match status" value="1"/>
</dbReference>
<dbReference type="PANTHER" id="PTHR45566">
    <property type="entry name" value="HTH-TYPE TRANSCRIPTIONAL REGULATOR YHJB-RELATED"/>
    <property type="match status" value="1"/>
</dbReference>
<evidence type="ECO:0000259" key="4">
    <source>
        <dbReference type="PROSITE" id="PS50110"/>
    </source>
</evidence>
<dbReference type="PRINTS" id="PR00038">
    <property type="entry name" value="HTHLUXR"/>
</dbReference>
<keyword evidence="6" id="KW-1185">Reference proteome</keyword>
<accession>A0A916NMN6</accession>
<feature type="domain" description="HTH luxR-type" evidence="3">
    <location>
        <begin position="145"/>
        <end position="210"/>
    </location>
</feature>
<keyword evidence="1" id="KW-0238">DNA-binding</keyword>
<dbReference type="PANTHER" id="PTHR45566:SF1">
    <property type="entry name" value="HTH-TYPE TRANSCRIPTIONAL REGULATOR YHJB-RELATED"/>
    <property type="match status" value="1"/>
</dbReference>
<dbReference type="CDD" id="cd06170">
    <property type="entry name" value="LuxR_C_like"/>
    <property type="match status" value="1"/>
</dbReference>
<dbReference type="GO" id="GO:0003677">
    <property type="term" value="F:DNA binding"/>
    <property type="evidence" value="ECO:0007669"/>
    <property type="project" value="UniProtKB-KW"/>
</dbReference>
<evidence type="ECO:0000313" key="6">
    <source>
        <dbReference type="Proteomes" id="UP000680038"/>
    </source>
</evidence>
<evidence type="ECO:0000256" key="1">
    <source>
        <dbReference type="ARBA" id="ARBA00023125"/>
    </source>
</evidence>
<sequence length="215" mass="24581">MTTIVLIGKHPIVHIGLRYILKDRFTEALILEAGNIVTFRHSYPGARPDLVILSICKDQALPLLSIVAKIKKREPACHIILFEEEPDPENVHSYLKTGVEGYLSKQNSVAELRECIDEVSEGRYYVCKELRETLWNDGMDKKHAAGTEVLSLTSKEHEIVKYLCQGMKTSWIAQKLGKKSSTISTYKFRIFQKLAIDNVLQLRDAIERVEVRKKK</sequence>
<evidence type="ECO:0000259" key="3">
    <source>
        <dbReference type="PROSITE" id="PS50043"/>
    </source>
</evidence>
<dbReference type="PROSITE" id="PS50043">
    <property type="entry name" value="HTH_LUXR_2"/>
    <property type="match status" value="1"/>
</dbReference>
<evidence type="ECO:0000313" key="5">
    <source>
        <dbReference type="EMBL" id="CAG5007717.1"/>
    </source>
</evidence>